<evidence type="ECO:0000313" key="2">
    <source>
        <dbReference type="EMBL" id="GJT27614.1"/>
    </source>
</evidence>
<feature type="compositionally biased region" description="Polar residues" evidence="1">
    <location>
        <begin position="118"/>
        <end position="129"/>
    </location>
</feature>
<name>A0ABQ5CRY9_9ASTR</name>
<evidence type="ECO:0008006" key="4">
    <source>
        <dbReference type="Google" id="ProtNLM"/>
    </source>
</evidence>
<comment type="caution">
    <text evidence="2">The sequence shown here is derived from an EMBL/GenBank/DDBJ whole genome shotgun (WGS) entry which is preliminary data.</text>
</comment>
<proteinExistence type="predicted"/>
<keyword evidence="3" id="KW-1185">Reference proteome</keyword>
<organism evidence="2 3">
    <name type="scientific">Tanacetum coccineum</name>
    <dbReference type="NCBI Taxonomy" id="301880"/>
    <lineage>
        <taxon>Eukaryota</taxon>
        <taxon>Viridiplantae</taxon>
        <taxon>Streptophyta</taxon>
        <taxon>Embryophyta</taxon>
        <taxon>Tracheophyta</taxon>
        <taxon>Spermatophyta</taxon>
        <taxon>Magnoliopsida</taxon>
        <taxon>eudicotyledons</taxon>
        <taxon>Gunneridae</taxon>
        <taxon>Pentapetalae</taxon>
        <taxon>asterids</taxon>
        <taxon>campanulids</taxon>
        <taxon>Asterales</taxon>
        <taxon>Asteraceae</taxon>
        <taxon>Asteroideae</taxon>
        <taxon>Anthemideae</taxon>
        <taxon>Anthemidinae</taxon>
        <taxon>Tanacetum</taxon>
    </lineage>
</organism>
<accession>A0ABQ5CRY9</accession>
<evidence type="ECO:0000313" key="3">
    <source>
        <dbReference type="Proteomes" id="UP001151760"/>
    </source>
</evidence>
<evidence type="ECO:0000256" key="1">
    <source>
        <dbReference type="SAM" id="MobiDB-lite"/>
    </source>
</evidence>
<reference evidence="2" key="1">
    <citation type="journal article" date="2022" name="Int. J. Mol. Sci.">
        <title>Draft Genome of Tanacetum Coccineum: Genomic Comparison of Closely Related Tanacetum-Family Plants.</title>
        <authorList>
            <person name="Yamashiro T."/>
            <person name="Shiraishi A."/>
            <person name="Nakayama K."/>
            <person name="Satake H."/>
        </authorList>
    </citation>
    <scope>NUCLEOTIDE SEQUENCE</scope>
</reference>
<feature type="region of interest" description="Disordered" evidence="1">
    <location>
        <begin position="107"/>
        <end position="129"/>
    </location>
</feature>
<reference evidence="2" key="2">
    <citation type="submission" date="2022-01" db="EMBL/GenBank/DDBJ databases">
        <authorList>
            <person name="Yamashiro T."/>
            <person name="Shiraishi A."/>
            <person name="Satake H."/>
            <person name="Nakayama K."/>
        </authorList>
    </citation>
    <scope>NUCLEOTIDE SEQUENCE</scope>
</reference>
<dbReference type="EMBL" id="BQNB010014392">
    <property type="protein sequence ID" value="GJT27614.1"/>
    <property type="molecule type" value="Genomic_DNA"/>
</dbReference>
<protein>
    <recommendedName>
        <fullName evidence="4">Integrase, catalytic region, zinc finger, CCHC-type, peptidase aspartic, catalytic</fullName>
    </recommendedName>
</protein>
<dbReference type="Proteomes" id="UP001151760">
    <property type="component" value="Unassembled WGS sequence"/>
</dbReference>
<gene>
    <name evidence="2" type="ORF">Tco_0907889</name>
</gene>
<sequence>MTLDIHNWLSIAHQELHKIIKYEIFHIVNQVVARVQNFKIQFLKEAAKFVQDFKSLAKEADESLAMHKALEYEIERLLRAIFNQDIMSIVQSNSVIDTSNLHTELEVDNISKTKRPQPRSNTKNNRVPSASKSYCIKTKYVEVEEHHRNLLLSKNKKHMSSGCNNIKLAIRNDKSKVVCAMCRSNLFMMHRLGMLKAYDRKYEAFYKFCLKVSGNGHNLFLVGQFYDSDIEVAFRRNTCFIRNLEGVDLLKGNRTTNLYTINLHEMAFASLIFLMARATSTKSWL</sequence>